<reference evidence="7 8" key="1">
    <citation type="submission" date="2014-04" db="EMBL/GenBank/DDBJ databases">
        <authorList>
            <consortium name="DOE Joint Genome Institute"/>
            <person name="Kuo A."/>
            <person name="Girlanda M."/>
            <person name="Perotto S."/>
            <person name="Kohler A."/>
            <person name="Nagy L.G."/>
            <person name="Floudas D."/>
            <person name="Copeland A."/>
            <person name="Barry K.W."/>
            <person name="Cichocki N."/>
            <person name="Veneault-Fourrey C."/>
            <person name="LaButti K."/>
            <person name="Lindquist E.A."/>
            <person name="Lipzen A."/>
            <person name="Lundell T."/>
            <person name="Morin E."/>
            <person name="Murat C."/>
            <person name="Sun H."/>
            <person name="Tunlid A."/>
            <person name="Henrissat B."/>
            <person name="Grigoriev I.V."/>
            <person name="Hibbett D.S."/>
            <person name="Martin F."/>
            <person name="Nordberg H.P."/>
            <person name="Cantor M.N."/>
            <person name="Hua S.X."/>
        </authorList>
    </citation>
    <scope>NUCLEOTIDE SEQUENCE [LARGE SCALE GENOMIC DNA]</scope>
    <source>
        <strain evidence="7 8">MUT 4182</strain>
    </source>
</reference>
<dbReference type="HOGENOM" id="CLU_009652_0_0_1"/>
<feature type="region of interest" description="Disordered" evidence="5">
    <location>
        <begin position="314"/>
        <end position="472"/>
    </location>
</feature>
<feature type="compositionally biased region" description="Pro residues" evidence="5">
    <location>
        <begin position="357"/>
        <end position="372"/>
    </location>
</feature>
<dbReference type="GO" id="GO:0008270">
    <property type="term" value="F:zinc ion binding"/>
    <property type="evidence" value="ECO:0007669"/>
    <property type="project" value="UniProtKB-KW"/>
</dbReference>
<protein>
    <recommendedName>
        <fullName evidence="6">C2H2-type domain-containing protein</fullName>
    </recommendedName>
</protein>
<proteinExistence type="inferred from homology"/>
<dbReference type="PANTHER" id="PTHR13165:SF0">
    <property type="entry name" value="SERRATE RNA EFFECTOR MOLECULE HOMOLOG"/>
    <property type="match status" value="1"/>
</dbReference>
<comment type="similarity">
    <text evidence="2">Belongs to the ARS2 family.</text>
</comment>
<dbReference type="Pfam" id="PF04959">
    <property type="entry name" value="ARS2"/>
    <property type="match status" value="1"/>
</dbReference>
<dbReference type="InterPro" id="IPR039727">
    <property type="entry name" value="SE/Ars2"/>
</dbReference>
<comment type="subcellular location">
    <subcellularLocation>
        <location evidence="1">Nucleus</location>
    </subcellularLocation>
</comment>
<dbReference type="GO" id="GO:0016604">
    <property type="term" value="C:nuclear body"/>
    <property type="evidence" value="ECO:0007669"/>
    <property type="project" value="TreeGrafter"/>
</dbReference>
<accession>A0A0C3LEL9</accession>
<evidence type="ECO:0000256" key="5">
    <source>
        <dbReference type="SAM" id="MobiDB-lite"/>
    </source>
</evidence>
<dbReference type="InterPro" id="IPR013087">
    <property type="entry name" value="Znf_C2H2_type"/>
</dbReference>
<dbReference type="OrthoDB" id="342064at2759"/>
<dbReference type="EMBL" id="KN823198">
    <property type="protein sequence ID" value="KIO19872.1"/>
    <property type="molecule type" value="Genomic_DNA"/>
</dbReference>
<dbReference type="Proteomes" id="UP000054248">
    <property type="component" value="Unassembled WGS sequence"/>
</dbReference>
<keyword evidence="4" id="KW-0862">Zinc</keyword>
<sequence length="488" mass="55168">MIRTIPPDLGRVKIEEACQKIPGFMYLALGDPMQKRNYYRCGWIRFEDDVDVPEVISKLGEEKLDGFRMQLTHSTRPFVAKMRMAPGAGSRPERIVVDLEKIKKLASLLEEQAEQLAQLPGDDNAMEPPTEPKDRGSLAVEARAKHLADMLDSEFPEGDEEKMLAKKNAIAFDLYLAYVRYAFNCCYYCAAITDFHEELLRKCIQHGRSPATNKSDWKETRWLDWLDSKVALLIDRDNVDPTGYGGKDIPKELKKLCEPHVKREDEGKFRCSSCSKLFKAEAFVEKHIANKHPELTRDVEDLPFFNNFALDPHRIQPFTHAPPPTGNQQPPPQAYGLRAPQQREQPGGRDFADPYRHPYPPNHHYPPAPPPISLSGYGEYPPPRDSDGFYRRRERSPPNNRRRLSDRLGDRVHDQPPLVLTGSEGLPAKPSTTFAEPMSERAGPAASTSIPPAGAPPKVKEDPRAATGRKISYMDMDEVAEGDVELSY</sequence>
<keyword evidence="4" id="KW-0863">Zinc-finger</keyword>
<keyword evidence="3" id="KW-0539">Nucleus</keyword>
<dbReference type="PROSITE" id="PS50157">
    <property type="entry name" value="ZINC_FINGER_C2H2_2"/>
    <property type="match status" value="1"/>
</dbReference>
<feature type="compositionally biased region" description="Basic and acidic residues" evidence="5">
    <location>
        <begin position="346"/>
        <end position="356"/>
    </location>
</feature>
<feature type="compositionally biased region" description="Basic and acidic residues" evidence="5">
    <location>
        <begin position="382"/>
        <end position="391"/>
    </location>
</feature>
<evidence type="ECO:0000256" key="2">
    <source>
        <dbReference type="ARBA" id="ARBA00005407"/>
    </source>
</evidence>
<keyword evidence="8" id="KW-1185">Reference proteome</keyword>
<dbReference type="AlphaFoldDB" id="A0A0C3LEL9"/>
<keyword evidence="4" id="KW-0479">Metal-binding</keyword>
<evidence type="ECO:0000256" key="3">
    <source>
        <dbReference type="ARBA" id="ARBA00023242"/>
    </source>
</evidence>
<gene>
    <name evidence="7" type="ORF">M407DRAFT_30445</name>
</gene>
<name>A0A0C3LEL9_9AGAM</name>
<reference evidence="8" key="2">
    <citation type="submission" date="2015-01" db="EMBL/GenBank/DDBJ databases">
        <title>Evolutionary Origins and Diversification of the Mycorrhizal Mutualists.</title>
        <authorList>
            <consortium name="DOE Joint Genome Institute"/>
            <consortium name="Mycorrhizal Genomics Consortium"/>
            <person name="Kohler A."/>
            <person name="Kuo A."/>
            <person name="Nagy L.G."/>
            <person name="Floudas D."/>
            <person name="Copeland A."/>
            <person name="Barry K.W."/>
            <person name="Cichocki N."/>
            <person name="Veneault-Fourrey C."/>
            <person name="LaButti K."/>
            <person name="Lindquist E.A."/>
            <person name="Lipzen A."/>
            <person name="Lundell T."/>
            <person name="Morin E."/>
            <person name="Murat C."/>
            <person name="Riley R."/>
            <person name="Ohm R."/>
            <person name="Sun H."/>
            <person name="Tunlid A."/>
            <person name="Henrissat B."/>
            <person name="Grigoriev I.V."/>
            <person name="Hibbett D.S."/>
            <person name="Martin F."/>
        </authorList>
    </citation>
    <scope>NUCLEOTIDE SEQUENCE [LARGE SCALE GENOMIC DNA]</scope>
    <source>
        <strain evidence="8">MUT 4182</strain>
    </source>
</reference>
<evidence type="ECO:0000256" key="1">
    <source>
        <dbReference type="ARBA" id="ARBA00004123"/>
    </source>
</evidence>
<dbReference type="STRING" id="1051891.A0A0C3LEL9"/>
<evidence type="ECO:0000313" key="8">
    <source>
        <dbReference type="Proteomes" id="UP000054248"/>
    </source>
</evidence>
<evidence type="ECO:0000313" key="7">
    <source>
        <dbReference type="EMBL" id="KIO19872.1"/>
    </source>
</evidence>
<feature type="domain" description="C2H2-type" evidence="6">
    <location>
        <begin position="269"/>
        <end position="292"/>
    </location>
</feature>
<organism evidence="7 8">
    <name type="scientific">Tulasnella calospora MUT 4182</name>
    <dbReference type="NCBI Taxonomy" id="1051891"/>
    <lineage>
        <taxon>Eukaryota</taxon>
        <taxon>Fungi</taxon>
        <taxon>Dikarya</taxon>
        <taxon>Basidiomycota</taxon>
        <taxon>Agaricomycotina</taxon>
        <taxon>Agaricomycetes</taxon>
        <taxon>Cantharellales</taxon>
        <taxon>Tulasnellaceae</taxon>
        <taxon>Tulasnella</taxon>
    </lineage>
</organism>
<evidence type="ECO:0000259" key="6">
    <source>
        <dbReference type="PROSITE" id="PS50157"/>
    </source>
</evidence>
<dbReference type="PROSITE" id="PS00028">
    <property type="entry name" value="ZINC_FINGER_C2H2_1"/>
    <property type="match status" value="1"/>
</dbReference>
<feature type="compositionally biased region" description="Pro residues" evidence="5">
    <location>
        <begin position="320"/>
        <end position="333"/>
    </location>
</feature>
<evidence type="ECO:0000256" key="4">
    <source>
        <dbReference type="PROSITE-ProRule" id="PRU00042"/>
    </source>
</evidence>
<feature type="compositionally biased region" description="Basic and acidic residues" evidence="5">
    <location>
        <begin position="403"/>
        <end position="414"/>
    </location>
</feature>
<dbReference type="InterPro" id="IPR007042">
    <property type="entry name" value="SERRATE/Ars2_C"/>
</dbReference>
<dbReference type="PANTHER" id="PTHR13165">
    <property type="entry name" value="ARSENITE-RESISTANCE PROTEIN 2"/>
    <property type="match status" value="1"/>
</dbReference>